<dbReference type="InterPro" id="IPR015699">
    <property type="entry name" value="DNA-dir_RNA_pol1_lsu_N"/>
</dbReference>
<evidence type="ECO:0000256" key="2">
    <source>
        <dbReference type="ARBA" id="ARBA00006460"/>
    </source>
</evidence>
<dbReference type="InterPro" id="IPR006592">
    <property type="entry name" value="RNA_pol_N"/>
</dbReference>
<feature type="domain" description="RNA polymerase N-terminal" evidence="14">
    <location>
        <begin position="378"/>
        <end position="700"/>
    </location>
</feature>
<comment type="function">
    <text evidence="12">DNA-dependent RNA polymerase catalyzes the transcription of DNA into RNA using the four ribonucleoside triphosphates as substrates.</text>
</comment>
<dbReference type="RefSeq" id="XP_007786255.1">
    <property type="nucleotide sequence ID" value="XM_007788065.1"/>
</dbReference>
<dbReference type="PANTHER" id="PTHR19376">
    <property type="entry name" value="DNA-DIRECTED RNA POLYMERASE"/>
    <property type="match status" value="1"/>
</dbReference>
<dbReference type="InterPro" id="IPR042102">
    <property type="entry name" value="RNA_pol_Rpb1_3_sf"/>
</dbReference>
<dbReference type="FunFam" id="1.10.274.100:FF:000006">
    <property type="entry name" value="DNA-directed RNA polymerase subunit"/>
    <property type="match status" value="1"/>
</dbReference>
<evidence type="ECO:0000313" key="15">
    <source>
        <dbReference type="EMBL" id="ERF76395.1"/>
    </source>
</evidence>
<dbReference type="FunFam" id="2.40.40.20:FF:000019">
    <property type="entry name" value="DNA-directed RNA polymerase II subunit RPB1"/>
    <property type="match status" value="1"/>
</dbReference>
<dbReference type="InterPro" id="IPR038120">
    <property type="entry name" value="Rpb1_funnel_sf"/>
</dbReference>
<keyword evidence="8" id="KW-0460">Magnesium</keyword>
<dbReference type="GO" id="GO:0006351">
    <property type="term" value="P:DNA-templated transcription"/>
    <property type="evidence" value="ECO:0007669"/>
    <property type="project" value="InterPro"/>
</dbReference>
<dbReference type="Gene3D" id="1.10.150.390">
    <property type="match status" value="1"/>
</dbReference>
<evidence type="ECO:0000256" key="5">
    <source>
        <dbReference type="ARBA" id="ARBA00022695"/>
    </source>
</evidence>
<dbReference type="eggNOG" id="KOG0262">
    <property type="taxonomic scope" value="Eukaryota"/>
</dbReference>
<feature type="region of interest" description="Disordered" evidence="13">
    <location>
        <begin position="279"/>
        <end position="303"/>
    </location>
</feature>
<dbReference type="Pfam" id="PF05000">
    <property type="entry name" value="RNA_pol_Rpb1_4"/>
    <property type="match status" value="1"/>
</dbReference>
<dbReference type="Pfam" id="PF00623">
    <property type="entry name" value="RNA_pol_Rpb1_2"/>
    <property type="match status" value="1"/>
</dbReference>
<evidence type="ECO:0000256" key="13">
    <source>
        <dbReference type="SAM" id="MobiDB-lite"/>
    </source>
</evidence>
<dbReference type="Gene3D" id="3.30.70.2850">
    <property type="match status" value="1"/>
</dbReference>
<dbReference type="FunFam" id="3.30.1490.180:FF:000003">
    <property type="entry name" value="DNA-directed RNA polymerase subunit"/>
    <property type="match status" value="1"/>
</dbReference>
<dbReference type="Gene3D" id="2.40.40.20">
    <property type="match status" value="1"/>
</dbReference>
<dbReference type="GO" id="GO:0003899">
    <property type="term" value="F:DNA-directed RNA polymerase activity"/>
    <property type="evidence" value="ECO:0007669"/>
    <property type="project" value="UniProtKB-EC"/>
</dbReference>
<keyword evidence="9 12" id="KW-0804">Transcription</keyword>
<dbReference type="SMART" id="SM00663">
    <property type="entry name" value="RPOLA_N"/>
    <property type="match status" value="1"/>
</dbReference>
<evidence type="ECO:0000256" key="12">
    <source>
        <dbReference type="RuleBase" id="RU004279"/>
    </source>
</evidence>
<dbReference type="Gene3D" id="3.30.1490.180">
    <property type="entry name" value="RNA polymerase ii"/>
    <property type="match status" value="1"/>
</dbReference>
<dbReference type="PANTHER" id="PTHR19376:SF11">
    <property type="entry name" value="DNA-DIRECTED RNA POLYMERASE I SUBUNIT RPA1"/>
    <property type="match status" value="1"/>
</dbReference>
<dbReference type="Pfam" id="PF04998">
    <property type="entry name" value="RNA_pol_Rpb1_5"/>
    <property type="match status" value="1"/>
</dbReference>
<feature type="compositionally biased region" description="Acidic residues" evidence="13">
    <location>
        <begin position="1421"/>
        <end position="1443"/>
    </location>
</feature>
<keyword evidence="7" id="KW-0862">Zinc</keyword>
<proteinExistence type="inferred from homology"/>
<dbReference type="InterPro" id="IPR047107">
    <property type="entry name" value="DNA-dir_RNA_pol1_lsu_C"/>
</dbReference>
<comment type="catalytic activity">
    <reaction evidence="11 12">
        <text>RNA(n) + a ribonucleoside 5'-triphosphate = RNA(n+1) + diphosphate</text>
        <dbReference type="Rhea" id="RHEA:21248"/>
        <dbReference type="Rhea" id="RHEA-COMP:14527"/>
        <dbReference type="Rhea" id="RHEA-COMP:17342"/>
        <dbReference type="ChEBI" id="CHEBI:33019"/>
        <dbReference type="ChEBI" id="CHEBI:61557"/>
        <dbReference type="ChEBI" id="CHEBI:140395"/>
        <dbReference type="EC" id="2.7.7.6"/>
    </reaction>
</comment>
<dbReference type="GO" id="GO:0005736">
    <property type="term" value="C:RNA polymerase I complex"/>
    <property type="evidence" value="ECO:0007669"/>
    <property type="project" value="UniProtKB-ARBA"/>
</dbReference>
<keyword evidence="5 12" id="KW-0548">Nucleotidyltransferase</keyword>
<dbReference type="EMBL" id="KE720764">
    <property type="protein sequence ID" value="ERF76395.1"/>
    <property type="molecule type" value="Genomic_DNA"/>
</dbReference>
<keyword evidence="6" id="KW-0479">Metal-binding</keyword>
<protein>
    <recommendedName>
        <fullName evidence="12">DNA-directed RNA polymerase subunit</fullName>
        <ecNumber evidence="12">2.7.7.6</ecNumber>
    </recommendedName>
</protein>
<evidence type="ECO:0000256" key="4">
    <source>
        <dbReference type="ARBA" id="ARBA00022679"/>
    </source>
</evidence>
<evidence type="ECO:0000313" key="16">
    <source>
        <dbReference type="Proteomes" id="UP000019373"/>
    </source>
</evidence>
<dbReference type="InterPro" id="IPR045867">
    <property type="entry name" value="DNA-dir_RpoC_beta_prime"/>
</dbReference>
<evidence type="ECO:0000256" key="1">
    <source>
        <dbReference type="ARBA" id="ARBA00004123"/>
    </source>
</evidence>
<gene>
    <name evidence="15" type="ORF">EPUS_06953</name>
</gene>
<evidence type="ECO:0000256" key="7">
    <source>
        <dbReference type="ARBA" id="ARBA00022833"/>
    </source>
</evidence>
<dbReference type="InterPro" id="IPR007081">
    <property type="entry name" value="RNA_pol_Rpb1_5"/>
</dbReference>
<dbReference type="CDD" id="cd02735">
    <property type="entry name" value="RNAP_I_Rpa1_C"/>
    <property type="match status" value="1"/>
</dbReference>
<dbReference type="Pfam" id="PF04997">
    <property type="entry name" value="RNA_pol_Rpb1_1"/>
    <property type="match status" value="1"/>
</dbReference>
<sequence length="1820" mass="202531">MAIFKHPTASFIGDVEFSRLSAEEIKKISVKRIHVASTFDRFQQPTSGGLHDPALGPVLDKSCTTCHVSSIHCTGHPGHIELPVPCYHISFIDQTLRLLRAKCVFCHRLRMPHGQINLFTCKLRLLQYGLVEELTELEDMHTVKVASAGRMVNGNVGQAGDGIQEAGSDEDEEEEDFLQRREEFVRRRITKARKGDREGRYALLRNPVAVAERKVVIKNFLLAIARVKQCHFCKGISPGFKKDQNLNIFRKALSPKQKNQNAQNGLKLTNPLIYKHQLERSSKKDERPLANGYHHEDVDMRDGTESEIDDLHGAEEEIAKTAAMEDDEEDGDDDDRQRFLTGNEVHAALDLLIKREQKVFNLIYNNRPGPEATVVSADMFFITHILVPPNRYRPATLQGDAINQAQQNTSLVKILQANDIVRQIQREMQNPEENVSARRRGHGELIRAMVNLQRAVNGLIDQAPRPARRENEQGIKQTLEKKEGLFRMNMMGKRVNFAARSVISPDPNIETNEIGVPLVFARKLTYPQPVTTHNFFEMKQAVINGMDKYPGAAAIESENGQVLNLRFKNLEERIALANQLLSPTVPGLKGDRNKKVYRHLQTGDVVVMNRQPTLHKPSMMGHRARVLSNEKTIRMHYANCNTYNADFDGDEMNMHFPQSELARTEALQIADTDHQYLSATAGQPLRGLIQDHISMGVQFTSRDTFFDKDDYQQLLYSCLRPENYHTVYEKIQMLPPAILKPKLLWTGKQVISTVLKNITPENRNGLNLKGESSTPGNRWGDNPEEAKVLFKDGEHLRGILDKKQLGPTANGLIHSIHELYGHITAGKLLSVLGRLLTRFLNMRAWSCGMDDLYLTTEGDNMRKRELTRIARIGRETALKYITLEDDSPEPELLQRLEEVIRNDEEQANLDKVYNANTATLSSEITKACLPSGLSKPFPFNQMQAMTISGAKGSYVNANLISCNLGQQVLEGRRVPVMVSGKTLPSFKAFDTDPRAGGYVAGRFLTGIKPQEYYFHAMAGREGLIDTAVKTSKSGYLQRCIVKGLEGLRTEYDTSVRETSNGAIIQFLYGEDGLDITKQKHLTAFSFLARNRLSVMASTNVVGVMSKLLPTPEDDEAARHRKMAMKVVRKSGRVDAMDPVTAVFAPGSKLGSTSESFQLALDNYVAENPDKLIRKTKKGIDGDDVISKKTFQGIMDVKYMKSLVDPGETVGVIAAQSVGEPSTQMTLNTFHLAGHSTKNVTLGIPRLREIVMTASSDVSTPVMTLKLIPEITNEEGLRFAKGISKLSLAELVNEVSVKEYSGSTSDHAKAKMYDIEVEFFSAKEYTEEYNIKVEDVSNCLKDKFFPRLSKTIKDEFRKKTREASHAESTAAVPSIGQSVGRIEEAHSAPTDVENEGGGDGEALDDDIDPDDAKQSRGRQNEEYDDPDDDEKAIAESDAEVSSDDDAGKLPERQRSKVPQRTDGDVHASDTTDSDNEDDGTHAEIVLEQNSHLVKYKFSRGKGERCRFTLAYDVSTPKLLLLPIVEKCLRAAVIQHIPGLGSCTFAEEKVKDPRTKEMVEEKYVIAEGVNLIAAGDFQDIIHPHSVYTNSIHHMLKFYGVEAARNTIIREIDGVFKGHTITVDNRHLNLIADAMTHGGDYQAFSRHGLVKNSGSVLAKMSFETVFGFLKEAVLDGDADALTGPSAKIVVGKRGSIGTGSFDVVAKGCTSDFGIMPSWYTILCAGGRVMILKVWYDQVAIWFECLLSSNKVRILTPEIFGSEVGESTQVKGNVNGDGLAALDSGRQILNGMSPNIQRGVAEGIHGWTERVRSSEDTLPGVERQ</sequence>
<comment type="subcellular location">
    <subcellularLocation>
        <location evidence="1">Nucleus</location>
    </subcellularLocation>
</comment>
<dbReference type="OrthoDB" id="270392at2759"/>
<reference evidence="16" key="1">
    <citation type="journal article" date="2014" name="BMC Genomics">
        <title>Genome characteristics reveal the impact of lichenization on lichen-forming fungus Endocarpon pusillum Hedwig (Verrucariales, Ascomycota).</title>
        <authorList>
            <person name="Wang Y.-Y."/>
            <person name="Liu B."/>
            <person name="Zhang X.-Y."/>
            <person name="Zhou Q.-M."/>
            <person name="Zhang T."/>
            <person name="Li H."/>
            <person name="Yu Y.-F."/>
            <person name="Zhang X.-L."/>
            <person name="Hao X.-Y."/>
            <person name="Wang M."/>
            <person name="Wang L."/>
            <person name="Wei J.-C."/>
        </authorList>
    </citation>
    <scope>NUCLEOTIDE SEQUENCE [LARGE SCALE GENOMIC DNA]</scope>
    <source>
        <strain evidence="16">Z07020 / HMAS-L-300199</strain>
    </source>
</reference>
<keyword evidence="16" id="KW-1185">Reference proteome</keyword>
<dbReference type="Gene3D" id="4.10.860.120">
    <property type="entry name" value="RNA polymerase II, clamp domain"/>
    <property type="match status" value="1"/>
</dbReference>
<name>U1HZP3_ENDPU</name>
<dbReference type="HOGENOM" id="CLU_000487_2_3_1"/>
<feature type="compositionally biased region" description="Basic and acidic residues" evidence="13">
    <location>
        <begin position="1444"/>
        <end position="1468"/>
    </location>
</feature>
<organism evidence="15 16">
    <name type="scientific">Endocarpon pusillum (strain Z07020 / HMAS-L-300199)</name>
    <name type="common">Lichen-forming fungus</name>
    <dbReference type="NCBI Taxonomy" id="1263415"/>
    <lineage>
        <taxon>Eukaryota</taxon>
        <taxon>Fungi</taxon>
        <taxon>Dikarya</taxon>
        <taxon>Ascomycota</taxon>
        <taxon>Pezizomycotina</taxon>
        <taxon>Eurotiomycetes</taxon>
        <taxon>Chaetothyriomycetidae</taxon>
        <taxon>Verrucariales</taxon>
        <taxon>Verrucariaceae</taxon>
        <taxon>Endocarpon</taxon>
    </lineage>
</organism>
<keyword evidence="10" id="KW-0539">Nucleus</keyword>
<evidence type="ECO:0000256" key="9">
    <source>
        <dbReference type="ARBA" id="ARBA00023163"/>
    </source>
</evidence>
<dbReference type="Gene3D" id="1.10.357.120">
    <property type="match status" value="1"/>
</dbReference>
<dbReference type="GO" id="GO:0003677">
    <property type="term" value="F:DNA binding"/>
    <property type="evidence" value="ECO:0007669"/>
    <property type="project" value="InterPro"/>
</dbReference>
<comment type="similarity">
    <text evidence="2 12">Belongs to the RNA polymerase beta' chain family.</text>
</comment>
<keyword evidence="4 12" id="KW-0808">Transferase</keyword>
<dbReference type="Proteomes" id="UP000019373">
    <property type="component" value="Unassembled WGS sequence"/>
</dbReference>
<dbReference type="Gene3D" id="1.10.132.30">
    <property type="match status" value="1"/>
</dbReference>
<evidence type="ECO:0000256" key="6">
    <source>
        <dbReference type="ARBA" id="ARBA00022723"/>
    </source>
</evidence>
<dbReference type="InterPro" id="IPR007080">
    <property type="entry name" value="RNA_pol_Rpb1_1"/>
</dbReference>
<dbReference type="EC" id="2.7.7.6" evidence="12"/>
<feature type="region of interest" description="Disordered" evidence="13">
    <location>
        <begin position="1358"/>
        <end position="1477"/>
    </location>
</feature>
<feature type="compositionally biased region" description="Basic and acidic residues" evidence="13">
    <location>
        <begin position="1409"/>
        <end position="1420"/>
    </location>
</feature>
<dbReference type="GO" id="GO:0046872">
    <property type="term" value="F:metal ion binding"/>
    <property type="evidence" value="ECO:0007669"/>
    <property type="project" value="UniProtKB-KW"/>
</dbReference>
<keyword evidence="3 12" id="KW-0240">DNA-directed RNA polymerase</keyword>
<dbReference type="InterPro" id="IPR007083">
    <property type="entry name" value="RNA_pol_Rpb1_4"/>
</dbReference>
<evidence type="ECO:0000256" key="3">
    <source>
        <dbReference type="ARBA" id="ARBA00022478"/>
    </source>
</evidence>
<evidence type="ECO:0000256" key="8">
    <source>
        <dbReference type="ARBA" id="ARBA00022842"/>
    </source>
</evidence>
<dbReference type="InterPro" id="IPR044893">
    <property type="entry name" value="RNA_pol_Rpb1_clamp_domain"/>
</dbReference>
<evidence type="ECO:0000256" key="10">
    <source>
        <dbReference type="ARBA" id="ARBA00023242"/>
    </source>
</evidence>
<dbReference type="OMA" id="NREDYQQ"/>
<dbReference type="CDD" id="cd01435">
    <property type="entry name" value="RNAP_I_RPA1_N"/>
    <property type="match status" value="1"/>
</dbReference>
<accession>U1HZP3</accession>
<evidence type="ECO:0000259" key="14">
    <source>
        <dbReference type="SMART" id="SM00663"/>
    </source>
</evidence>
<evidence type="ECO:0000256" key="11">
    <source>
        <dbReference type="ARBA" id="ARBA00048552"/>
    </source>
</evidence>
<dbReference type="SUPFAM" id="SSF64484">
    <property type="entry name" value="beta and beta-prime subunits of DNA dependent RNA-polymerase"/>
    <property type="match status" value="1"/>
</dbReference>
<dbReference type="Gene3D" id="1.10.274.100">
    <property type="entry name" value="RNA polymerase Rpb1, domain 3"/>
    <property type="match status" value="1"/>
</dbReference>
<dbReference type="Pfam" id="PF04983">
    <property type="entry name" value="RNA_pol_Rpb1_3"/>
    <property type="match status" value="1"/>
</dbReference>
<feature type="compositionally biased region" description="Acidic residues" evidence="13">
    <location>
        <begin position="1391"/>
        <end position="1408"/>
    </location>
</feature>
<dbReference type="InterPro" id="IPR000722">
    <property type="entry name" value="RNA_pol_asu"/>
</dbReference>
<dbReference type="GeneID" id="19241841"/>
<dbReference type="InterPro" id="IPR007066">
    <property type="entry name" value="RNA_pol_Rpb1_3"/>
</dbReference>